<evidence type="ECO:0000259" key="5">
    <source>
        <dbReference type="Pfam" id="PF02836"/>
    </source>
</evidence>
<evidence type="ECO:0000256" key="3">
    <source>
        <dbReference type="ARBA" id="ARBA00023295"/>
    </source>
</evidence>
<dbReference type="EMBL" id="LR215048">
    <property type="protein sequence ID" value="VEU80886.1"/>
    <property type="molecule type" value="Genomic_DNA"/>
</dbReference>
<accession>A0A449BEM6</accession>
<proteinExistence type="inferred from homology"/>
<dbReference type="InterPro" id="IPR036156">
    <property type="entry name" value="Beta-gal/glucu_dom_sf"/>
</dbReference>
<gene>
    <name evidence="7" type="primary">uidA</name>
    <name evidence="7" type="ORF">NCTC10138_01274</name>
</gene>
<sequence length="630" mass="73820">MVQLNYNHEQLLTPYGKNIDPNNLLSDYPRPQLKRNSYLNLNGYWFYDITQGERPSTFNKTILVPFSPETYLSTVNKILMPSETLFYYREVFLPKDFKKDSLIIHFGAIDQTSEIYINDEYVYKHIGGYTPFSIDITKYISGNSFTILIKVTDLTDTSYHLVGKQRIKRGGIFYTPQSGIWQTVWLESVPKDYIKSLKMKTDINGYIDFFVDKTGSLDIDVKVYFNSMLVGNIITKNDNFTLNLSLVNLWSPENPNLYDIEISYGDDSITSYIGLRKVERKMLNDKMLFFLNNEPYFVNGLLDQAYYPDGLLTPPSYEIIRDDIIKMKSLGFNMLRMHIKISPYKFYEYCDKIGMLVFQDMINSNATNIKLHHGLNLIGIHLNDRNHRLFGRKNEIGRRLYEKDLKVMIDYLYNVTSLITWVPFNEGWGQFDSIRITELLKNLDDTRLIDHASGWADQKVGDYCSRHIYFKKINFSKKDSKKRILALTEFGGYSYPIENHRFNPNKIFGYKIFNTKDELQKAYKNLLINEVKPQIKKGLSVLIYTQVTDVEDEVNGLLTYDRKLLKMDEDFLTSINQELQTEFNTYLAKKWDYSLFLLSIKYFVVSYIASSILSSLKPGYLEINFEYDNI</sequence>
<dbReference type="InterPro" id="IPR051913">
    <property type="entry name" value="GH2_Domain-Containing"/>
</dbReference>
<feature type="domain" description="Glycoside hydrolase family 2 immunoglobulin-like beta-sandwich" evidence="4">
    <location>
        <begin position="237"/>
        <end position="276"/>
    </location>
</feature>
<dbReference type="KEGG" id="aaxa:NCTC10138_01274"/>
<dbReference type="InterPro" id="IPR006104">
    <property type="entry name" value="Glyco_hydro_2_N"/>
</dbReference>
<dbReference type="PANTHER" id="PTHR42732:SF2">
    <property type="entry name" value="BETA-MANNOSIDASE"/>
    <property type="match status" value="1"/>
</dbReference>
<evidence type="ECO:0000259" key="4">
    <source>
        <dbReference type="Pfam" id="PF00703"/>
    </source>
</evidence>
<dbReference type="InterPro" id="IPR013783">
    <property type="entry name" value="Ig-like_fold"/>
</dbReference>
<dbReference type="Pfam" id="PF02836">
    <property type="entry name" value="Glyco_hydro_2_C"/>
    <property type="match status" value="1"/>
</dbReference>
<evidence type="ECO:0000256" key="1">
    <source>
        <dbReference type="ARBA" id="ARBA00007401"/>
    </source>
</evidence>
<dbReference type="Gene3D" id="3.20.20.80">
    <property type="entry name" value="Glycosidases"/>
    <property type="match status" value="1"/>
</dbReference>
<dbReference type="STRING" id="1278311.GCA_000428705_00265"/>
<dbReference type="GO" id="GO:0005975">
    <property type="term" value="P:carbohydrate metabolic process"/>
    <property type="evidence" value="ECO:0007669"/>
    <property type="project" value="InterPro"/>
</dbReference>
<organism evidence="7 8">
    <name type="scientific">Haploplasma axanthum</name>
    <name type="common">Acholeplasma axanthum</name>
    <dbReference type="NCBI Taxonomy" id="29552"/>
    <lineage>
        <taxon>Bacteria</taxon>
        <taxon>Bacillati</taxon>
        <taxon>Mycoplasmatota</taxon>
        <taxon>Mollicutes</taxon>
        <taxon>Acholeplasmatales</taxon>
        <taxon>Acholeplasmataceae</taxon>
        <taxon>Haploplasma</taxon>
    </lineage>
</organism>
<comment type="similarity">
    <text evidence="1">Belongs to the glycosyl hydrolase 2 family.</text>
</comment>
<dbReference type="SUPFAM" id="SSF51445">
    <property type="entry name" value="(Trans)glycosidases"/>
    <property type="match status" value="1"/>
</dbReference>
<dbReference type="PANTHER" id="PTHR42732">
    <property type="entry name" value="BETA-GALACTOSIDASE"/>
    <property type="match status" value="1"/>
</dbReference>
<dbReference type="EC" id="3.2.1.31" evidence="7"/>
<dbReference type="SUPFAM" id="SSF49303">
    <property type="entry name" value="beta-Galactosidase/glucuronidase domain"/>
    <property type="match status" value="1"/>
</dbReference>
<dbReference type="Gene3D" id="2.60.120.260">
    <property type="entry name" value="Galactose-binding domain-like"/>
    <property type="match status" value="1"/>
</dbReference>
<dbReference type="Proteomes" id="UP000289841">
    <property type="component" value="Chromosome"/>
</dbReference>
<dbReference type="SUPFAM" id="SSF49785">
    <property type="entry name" value="Galactose-binding domain-like"/>
    <property type="match status" value="1"/>
</dbReference>
<evidence type="ECO:0000313" key="8">
    <source>
        <dbReference type="Proteomes" id="UP000289841"/>
    </source>
</evidence>
<dbReference type="InterPro" id="IPR008979">
    <property type="entry name" value="Galactose-bd-like_sf"/>
</dbReference>
<protein>
    <submittedName>
        <fullName evidence="7">Beta-glucuronidase</fullName>
        <ecNumber evidence="7">3.2.1.31</ecNumber>
    </submittedName>
</protein>
<feature type="domain" description="Glycoside hydrolase family 2 catalytic" evidence="5">
    <location>
        <begin position="318"/>
        <end position="469"/>
    </location>
</feature>
<name>A0A449BEM6_HAPAX</name>
<dbReference type="GO" id="GO:0004566">
    <property type="term" value="F:beta-glucuronidase activity"/>
    <property type="evidence" value="ECO:0007669"/>
    <property type="project" value="UniProtKB-EC"/>
</dbReference>
<keyword evidence="3 7" id="KW-0326">Glycosidase</keyword>
<dbReference type="Pfam" id="PF00703">
    <property type="entry name" value="Glyco_hydro_2"/>
    <property type="match status" value="1"/>
</dbReference>
<dbReference type="InterPro" id="IPR006102">
    <property type="entry name" value="Ig-like_GH2"/>
</dbReference>
<evidence type="ECO:0000313" key="7">
    <source>
        <dbReference type="EMBL" id="VEU80886.1"/>
    </source>
</evidence>
<keyword evidence="2 7" id="KW-0378">Hydrolase</keyword>
<evidence type="ECO:0000259" key="6">
    <source>
        <dbReference type="Pfam" id="PF02837"/>
    </source>
</evidence>
<dbReference type="InterPro" id="IPR006103">
    <property type="entry name" value="Glyco_hydro_2_cat"/>
</dbReference>
<dbReference type="Pfam" id="PF02837">
    <property type="entry name" value="Glyco_hydro_2_N"/>
    <property type="match status" value="1"/>
</dbReference>
<feature type="domain" description="Glycosyl hydrolases family 2 sugar binding" evidence="6">
    <location>
        <begin position="74"/>
        <end position="164"/>
    </location>
</feature>
<reference evidence="7 8" key="1">
    <citation type="submission" date="2019-01" db="EMBL/GenBank/DDBJ databases">
        <authorList>
            <consortium name="Pathogen Informatics"/>
        </authorList>
    </citation>
    <scope>NUCLEOTIDE SEQUENCE [LARGE SCALE GENOMIC DNA]</scope>
    <source>
        <strain evidence="7 8">NCTC10138</strain>
    </source>
</reference>
<dbReference type="InterPro" id="IPR017853">
    <property type="entry name" value="GH"/>
</dbReference>
<evidence type="ECO:0000256" key="2">
    <source>
        <dbReference type="ARBA" id="ARBA00022801"/>
    </source>
</evidence>
<keyword evidence="8" id="KW-1185">Reference proteome</keyword>
<dbReference type="Gene3D" id="2.60.40.10">
    <property type="entry name" value="Immunoglobulins"/>
    <property type="match status" value="1"/>
</dbReference>
<dbReference type="AlphaFoldDB" id="A0A449BEM6"/>